<dbReference type="AlphaFoldDB" id="A0A1H9LCZ6"/>
<dbReference type="OrthoDB" id="8808478at2"/>
<dbReference type="RefSeq" id="WP_091455936.1">
    <property type="nucleotide sequence ID" value="NZ_FOGD01000004.1"/>
</dbReference>
<dbReference type="STRING" id="180197.SAMN02982919_01722"/>
<protein>
    <submittedName>
        <fullName evidence="1">Uncharacterized protein</fullName>
    </submittedName>
</protein>
<reference evidence="1 2" key="1">
    <citation type="submission" date="2016-10" db="EMBL/GenBank/DDBJ databases">
        <authorList>
            <person name="de Groot N.N."/>
        </authorList>
    </citation>
    <scope>NUCLEOTIDE SEQUENCE [LARGE SCALE GENOMIC DNA]</scope>
    <source>
        <strain evidence="1 2">ATCC 35958</strain>
    </source>
</reference>
<evidence type="ECO:0000313" key="2">
    <source>
        <dbReference type="Proteomes" id="UP000199766"/>
    </source>
</evidence>
<proteinExistence type="predicted"/>
<sequence>MAGPLTQASQTAQSFADISYLLRECVADEQLRLLRDNISALAKALDLAVGARRHRRDANTIARRAGALAQELRQHQAVLCSPEAGWKTMYEWASYQRALRELAQAVQRWREALAQRSSHEGAAFDQMEQWAWRALGEGLLLLDMYQQGAGLVMSSTPEEPPSPPSPQRSSWWQAVLQRWQRWH</sequence>
<evidence type="ECO:0000313" key="1">
    <source>
        <dbReference type="EMBL" id="SER08803.1"/>
    </source>
</evidence>
<name>A0A1H9LCZ6_9BURK</name>
<organism evidence="1 2">
    <name type="scientific">Giesbergeria anulus</name>
    <dbReference type="NCBI Taxonomy" id="180197"/>
    <lineage>
        <taxon>Bacteria</taxon>
        <taxon>Pseudomonadati</taxon>
        <taxon>Pseudomonadota</taxon>
        <taxon>Betaproteobacteria</taxon>
        <taxon>Burkholderiales</taxon>
        <taxon>Comamonadaceae</taxon>
        <taxon>Giesbergeria</taxon>
    </lineage>
</organism>
<accession>A0A1H9LCZ6</accession>
<gene>
    <name evidence="1" type="ORF">SAMN02982919_01722</name>
</gene>
<dbReference type="EMBL" id="FOGD01000004">
    <property type="protein sequence ID" value="SER08803.1"/>
    <property type="molecule type" value="Genomic_DNA"/>
</dbReference>
<keyword evidence="2" id="KW-1185">Reference proteome</keyword>
<dbReference type="Proteomes" id="UP000199766">
    <property type="component" value="Unassembled WGS sequence"/>
</dbReference>